<accession>A0A2S5BEH2</accession>
<feature type="region of interest" description="Disordered" evidence="1">
    <location>
        <begin position="1"/>
        <end position="60"/>
    </location>
</feature>
<dbReference type="OrthoDB" id="2529846at2759"/>
<organism evidence="2 3">
    <name type="scientific">Rhodotorula taiwanensis</name>
    <dbReference type="NCBI Taxonomy" id="741276"/>
    <lineage>
        <taxon>Eukaryota</taxon>
        <taxon>Fungi</taxon>
        <taxon>Dikarya</taxon>
        <taxon>Basidiomycota</taxon>
        <taxon>Pucciniomycotina</taxon>
        <taxon>Microbotryomycetes</taxon>
        <taxon>Sporidiobolales</taxon>
        <taxon>Sporidiobolaceae</taxon>
        <taxon>Rhodotorula</taxon>
    </lineage>
</organism>
<comment type="caution">
    <text evidence="2">The sequence shown here is derived from an EMBL/GenBank/DDBJ whole genome shotgun (WGS) entry which is preliminary data.</text>
</comment>
<sequence>MPGKRTSSSATASSKSSSSTKTRSQTSKSTQGKPSLLGTKAAPPSKGKAKRAAQKVKDADVRAELDGGNLAGLRQALGSADKNKPIVEKKQAPAELAKGGDSLAKSMDDVLDLLATA</sequence>
<evidence type="ECO:0000256" key="1">
    <source>
        <dbReference type="SAM" id="MobiDB-lite"/>
    </source>
</evidence>
<keyword evidence="3" id="KW-1185">Reference proteome</keyword>
<reference evidence="2 3" key="1">
    <citation type="journal article" date="2018" name="Front. Microbiol.">
        <title>Prospects for Fungal Bioremediation of Acidic Radioactive Waste Sites: Characterization and Genome Sequence of Rhodotorula taiwanensis MD1149.</title>
        <authorList>
            <person name="Tkavc R."/>
            <person name="Matrosova V.Y."/>
            <person name="Grichenko O.E."/>
            <person name="Gostincar C."/>
            <person name="Volpe R.P."/>
            <person name="Klimenkova P."/>
            <person name="Gaidamakova E.K."/>
            <person name="Zhou C.E."/>
            <person name="Stewart B.J."/>
            <person name="Lyman M.G."/>
            <person name="Malfatti S.A."/>
            <person name="Rubinfeld B."/>
            <person name="Courtot M."/>
            <person name="Singh J."/>
            <person name="Dalgard C.L."/>
            <person name="Hamilton T."/>
            <person name="Frey K.G."/>
            <person name="Gunde-Cimerman N."/>
            <person name="Dugan L."/>
            <person name="Daly M.J."/>
        </authorList>
    </citation>
    <scope>NUCLEOTIDE SEQUENCE [LARGE SCALE GENOMIC DNA]</scope>
    <source>
        <strain evidence="2 3">MD1149</strain>
    </source>
</reference>
<dbReference type="EMBL" id="PJQD01000019">
    <property type="protein sequence ID" value="POY75169.1"/>
    <property type="molecule type" value="Genomic_DNA"/>
</dbReference>
<protein>
    <submittedName>
        <fullName evidence="2">Uncharacterized protein</fullName>
    </submittedName>
</protein>
<feature type="compositionally biased region" description="Low complexity" evidence="1">
    <location>
        <begin position="1"/>
        <end position="31"/>
    </location>
</feature>
<evidence type="ECO:0000313" key="3">
    <source>
        <dbReference type="Proteomes" id="UP000237144"/>
    </source>
</evidence>
<dbReference type="AlphaFoldDB" id="A0A2S5BEH2"/>
<evidence type="ECO:0000313" key="2">
    <source>
        <dbReference type="EMBL" id="POY75169.1"/>
    </source>
</evidence>
<name>A0A2S5BEH2_9BASI</name>
<proteinExistence type="predicted"/>
<dbReference type="Proteomes" id="UP000237144">
    <property type="component" value="Unassembled WGS sequence"/>
</dbReference>
<gene>
    <name evidence="2" type="ORF">BMF94_1801</name>
</gene>